<accession>A0A3N4LNM3</accession>
<dbReference type="InterPro" id="IPR000048">
    <property type="entry name" value="IQ_motif_EF-hand-BS"/>
</dbReference>
<dbReference type="PROSITE" id="PS50021">
    <property type="entry name" value="CH"/>
    <property type="match status" value="1"/>
</dbReference>
<evidence type="ECO:0000256" key="1">
    <source>
        <dbReference type="SAM" id="MobiDB-lite"/>
    </source>
</evidence>
<dbReference type="GO" id="GO:1903479">
    <property type="term" value="P:mitotic actomyosin contractile ring assembly actin filament organization"/>
    <property type="evidence" value="ECO:0007669"/>
    <property type="project" value="TreeGrafter"/>
</dbReference>
<feature type="region of interest" description="Disordered" evidence="1">
    <location>
        <begin position="1"/>
        <end position="70"/>
    </location>
</feature>
<dbReference type="SUPFAM" id="SSF143885">
    <property type="entry name" value="RGC domain-like"/>
    <property type="match status" value="1"/>
</dbReference>
<dbReference type="Pfam" id="PF00612">
    <property type="entry name" value="IQ"/>
    <property type="match status" value="3"/>
</dbReference>
<evidence type="ECO:0000313" key="4">
    <source>
        <dbReference type="EMBL" id="RPB22902.1"/>
    </source>
</evidence>
<dbReference type="GO" id="GO:0005096">
    <property type="term" value="F:GTPase activator activity"/>
    <property type="evidence" value="ECO:0007669"/>
    <property type="project" value="TreeGrafter"/>
</dbReference>
<sequence length="1614" mass="185043">MSRVASTYSNGRDSPPALRPRPTTTSVRHSYHEGDASKLASADHFRFPPPATLSALSTSPTKSPPGSPVKRVQNAAKEFNRRSISFADTSIPDDLSAMRHSSVSHLRTLSQISNAQASEFNEAMGGEVAGLHGRRRLQRAQTDSLSSWDRLNWMDKRRQYIQAYEYLCHIGEAKEWMEECIGEPVPAIVELEEALRDGVTLAKLVRVFAPELVPRIIDAKKLQFRHSDNINRFFQFVKKVQLPEIFLFELTDLYNKKNIPKVIYCIHALSFLLFRLGMTKIIIGNLVGKLEFTEAEIQNTQKGLDQAGVILPNFRGVNKHFEPEPEPEETEEERIERELGECGFSIKRLQRAARGALVRLRLGDTVEELWSYEDEVIQLQAAIRGMFARMSYAYDAERNTWAKELQAVARGYLIRKAIGLKLRSFTANERLIVRLQARYRGNKARAETKRQQQKLSKSAGKIVGLQAAIRGALARRLVQVQATQAHQSEDGVTKLQALARGAILRKSLQKDAKELKAKFTDNQTVQLQAKARGVLLRLSLKKDTEALTSNGASCAIEDLQAAARGLFVRQAMKEQKQELQASDDKNLHQLQAGIRGFLLRAAVDAVKSALEDKKDIWEKLQAAVKGMLIRQDVRGRQGHLESLLPTIIKMQAVARGWLSRDEYEDTLDLLQIAEDEIIDVQALAKGYLLRQEIQSTLTALDGQLDSVVQVQGICRGHLIRKRNGVFLADLETTSESVARLQAHFRGAVVRGQVADTLAYLEDEENTITVLQACVRGVVQRKKFQDKLKFYNDNMQKVIKIQSFVRAKQQGEAYRSLTEGKNPPVGTIKNFVHLLNDSDFDFDEEIEFERLRKNVVQHVAANEMAETYIDQLDIKIALLVKNKITLDEVIKHQKRFTGHVGGLLSNVDLASSDPFDLKALNKNSRRKLELYQMLFFALQTQSVYLARLFTNVREQGTPEKDMKRTENLIMGLFGYAQKRREEYYLLRLITRSIKEEVDKCATLQDFLRGNFFWVKLLHSYIRNPKDRKFLKDMLAPILRERIIDDRHLNLESDPLRIYHSSIGDEELRTGKKSSRRHSIGREEAIRDPETRATFIERLQYLRDLSSAVLDNLDHQLPKMPYGIRYVARQSYEALCERFPNESPDAVLQVVVHFVYQKYFKPAIVGPDTFGIVAKTLDEKQKKNLGELSKLLNQLSLGKQFSHDNIYLLPLNEYVAVNIRRMHEIFVDVIEVKEAETQFEIDEFDDLTSRQKPTLYMKMAEIFSIHRMVAQKIDVMSPSREDQLRDIIRELGSVKANETELRTMANAEITLYLNPRFQKVEDPDSEMKALMVETKRCILYIIRIQTGGDLMEILVKPVRQDDEDRWRQLLEEEHSGKRRGAYADTTTLSDVSSMTYTDLKRTALENIVRLEQAGKITRKNHYQDLLNAIAVDIRTKHRRRVQRQKELENVRGTLIHLNEKATYLEGQLQSYNDYIEQAMQTLQTKKGKRRTILPFTRQYFHIRELQRSGKVPKFGSYNYSARALADKGVLVALEGYPERQWGAISITIQSDEVGIFRLEMSFGSMIIPGGSMDIPLDDLLQAQFNNSQFMMLFEGMAKVNVNLFLHLLFRKFYRDE</sequence>
<dbReference type="GO" id="GO:0051015">
    <property type="term" value="F:actin filament binding"/>
    <property type="evidence" value="ECO:0007669"/>
    <property type="project" value="TreeGrafter"/>
</dbReference>
<dbReference type="CDD" id="cd21206">
    <property type="entry name" value="CH_IQGAP"/>
    <property type="match status" value="1"/>
</dbReference>
<dbReference type="OrthoDB" id="775356at2759"/>
<dbReference type="InParanoid" id="A0A3N4LNM3"/>
<dbReference type="InterPro" id="IPR000593">
    <property type="entry name" value="RasGAP_C"/>
</dbReference>
<dbReference type="InterPro" id="IPR008936">
    <property type="entry name" value="Rho_GTPase_activation_prot"/>
</dbReference>
<dbReference type="SMART" id="SM00323">
    <property type="entry name" value="RasGAP"/>
    <property type="match status" value="1"/>
</dbReference>
<feature type="compositionally biased region" description="Polar residues" evidence="1">
    <location>
        <begin position="1"/>
        <end position="12"/>
    </location>
</feature>
<dbReference type="GO" id="GO:0005938">
    <property type="term" value="C:cell cortex"/>
    <property type="evidence" value="ECO:0007669"/>
    <property type="project" value="TreeGrafter"/>
</dbReference>
<keyword evidence="5" id="KW-1185">Reference proteome</keyword>
<dbReference type="PROSITE" id="PS50096">
    <property type="entry name" value="IQ"/>
    <property type="match status" value="13"/>
</dbReference>
<evidence type="ECO:0000259" key="3">
    <source>
        <dbReference type="PROSITE" id="PS50021"/>
    </source>
</evidence>
<dbReference type="FunCoup" id="A0A3N4LNM3">
    <property type="interactions" value="359"/>
</dbReference>
<organism evidence="4 5">
    <name type="scientific">Terfezia boudieri ATCC MYA-4762</name>
    <dbReference type="NCBI Taxonomy" id="1051890"/>
    <lineage>
        <taxon>Eukaryota</taxon>
        <taxon>Fungi</taxon>
        <taxon>Dikarya</taxon>
        <taxon>Ascomycota</taxon>
        <taxon>Pezizomycotina</taxon>
        <taxon>Pezizomycetes</taxon>
        <taxon>Pezizales</taxon>
        <taxon>Pezizaceae</taxon>
        <taxon>Terfezia</taxon>
    </lineage>
</organism>
<feature type="compositionally biased region" description="Basic and acidic residues" evidence="1">
    <location>
        <begin position="30"/>
        <end position="46"/>
    </location>
</feature>
<dbReference type="Gene3D" id="1.10.506.10">
    <property type="entry name" value="GTPase Activation - p120gap, domain 1"/>
    <property type="match status" value="1"/>
</dbReference>
<dbReference type="PANTHER" id="PTHR14149">
    <property type="entry name" value="RAS GTPASE-ACTIVATING PROTEIN WITH IQ MOTIF"/>
    <property type="match status" value="1"/>
</dbReference>
<dbReference type="Proteomes" id="UP000267821">
    <property type="component" value="Unassembled WGS sequence"/>
</dbReference>
<dbReference type="EMBL" id="ML121549">
    <property type="protein sequence ID" value="RPB22902.1"/>
    <property type="molecule type" value="Genomic_DNA"/>
</dbReference>
<feature type="domain" description="Calponin-homology (CH)" evidence="3">
    <location>
        <begin position="167"/>
        <end position="273"/>
    </location>
</feature>
<dbReference type="SUPFAM" id="SSF48350">
    <property type="entry name" value="GTPase activation domain, GAP"/>
    <property type="match status" value="1"/>
</dbReference>
<dbReference type="Gene3D" id="1.20.5.190">
    <property type="match status" value="1"/>
</dbReference>
<dbReference type="Pfam" id="PF00616">
    <property type="entry name" value="RasGAP"/>
    <property type="match status" value="1"/>
</dbReference>
<name>A0A3N4LNM3_9PEZI</name>
<evidence type="ECO:0000313" key="5">
    <source>
        <dbReference type="Proteomes" id="UP000267821"/>
    </source>
</evidence>
<dbReference type="Pfam" id="PF03836">
    <property type="entry name" value="RasGAP_C"/>
    <property type="match status" value="1"/>
</dbReference>
<dbReference type="SMART" id="SM00033">
    <property type="entry name" value="CH"/>
    <property type="match status" value="1"/>
</dbReference>
<dbReference type="SMART" id="SM00015">
    <property type="entry name" value="IQ"/>
    <property type="match status" value="11"/>
</dbReference>
<evidence type="ECO:0008006" key="6">
    <source>
        <dbReference type="Google" id="ProtNLM"/>
    </source>
</evidence>
<dbReference type="InterPro" id="IPR001936">
    <property type="entry name" value="RasGAP_dom"/>
</dbReference>
<dbReference type="GO" id="GO:0005516">
    <property type="term" value="F:calmodulin binding"/>
    <property type="evidence" value="ECO:0007669"/>
    <property type="project" value="TreeGrafter"/>
</dbReference>
<reference evidence="4 5" key="1">
    <citation type="journal article" date="2018" name="Nat. Ecol. Evol.">
        <title>Pezizomycetes genomes reveal the molecular basis of ectomycorrhizal truffle lifestyle.</title>
        <authorList>
            <person name="Murat C."/>
            <person name="Payen T."/>
            <person name="Noel B."/>
            <person name="Kuo A."/>
            <person name="Morin E."/>
            <person name="Chen J."/>
            <person name="Kohler A."/>
            <person name="Krizsan K."/>
            <person name="Balestrini R."/>
            <person name="Da Silva C."/>
            <person name="Montanini B."/>
            <person name="Hainaut M."/>
            <person name="Levati E."/>
            <person name="Barry K.W."/>
            <person name="Belfiori B."/>
            <person name="Cichocki N."/>
            <person name="Clum A."/>
            <person name="Dockter R.B."/>
            <person name="Fauchery L."/>
            <person name="Guy J."/>
            <person name="Iotti M."/>
            <person name="Le Tacon F."/>
            <person name="Lindquist E.A."/>
            <person name="Lipzen A."/>
            <person name="Malagnac F."/>
            <person name="Mello A."/>
            <person name="Molinier V."/>
            <person name="Miyauchi S."/>
            <person name="Poulain J."/>
            <person name="Riccioni C."/>
            <person name="Rubini A."/>
            <person name="Sitrit Y."/>
            <person name="Splivallo R."/>
            <person name="Traeger S."/>
            <person name="Wang M."/>
            <person name="Zifcakova L."/>
            <person name="Wipf D."/>
            <person name="Zambonelli A."/>
            <person name="Paolocci F."/>
            <person name="Nowrousian M."/>
            <person name="Ottonello S."/>
            <person name="Baldrian P."/>
            <person name="Spatafora J.W."/>
            <person name="Henrissat B."/>
            <person name="Nagy L.G."/>
            <person name="Aury J.M."/>
            <person name="Wincker P."/>
            <person name="Grigoriev I.V."/>
            <person name="Bonfante P."/>
            <person name="Martin F.M."/>
        </authorList>
    </citation>
    <scope>NUCLEOTIDE SEQUENCE [LARGE SCALE GENOMIC DNA]</scope>
    <source>
        <strain evidence="4 5">ATCC MYA-4762</strain>
    </source>
</reference>
<dbReference type="Pfam" id="PF00307">
    <property type="entry name" value="CH"/>
    <property type="match status" value="1"/>
</dbReference>
<dbReference type="PANTHER" id="PTHR14149:SF14">
    <property type="entry name" value="CALPONIN-HOMOLOGY (CH) DOMAIN-CONTAINING PROTEIN"/>
    <property type="match status" value="1"/>
</dbReference>
<dbReference type="PROSITE" id="PS50018">
    <property type="entry name" value="RAS_GTPASE_ACTIV_2"/>
    <property type="match status" value="1"/>
</dbReference>
<proteinExistence type="predicted"/>
<evidence type="ECO:0000259" key="2">
    <source>
        <dbReference type="PROSITE" id="PS50018"/>
    </source>
</evidence>
<dbReference type="InterPro" id="IPR001715">
    <property type="entry name" value="CH_dom"/>
</dbReference>
<dbReference type="InterPro" id="IPR036872">
    <property type="entry name" value="CH_dom_sf"/>
</dbReference>
<feature type="domain" description="Ras-GAP" evidence="2">
    <location>
        <begin position="979"/>
        <end position="1195"/>
    </location>
</feature>
<dbReference type="STRING" id="1051890.A0A3N4LNM3"/>
<dbReference type="SUPFAM" id="SSF47576">
    <property type="entry name" value="Calponin-homology domain, CH-domain"/>
    <property type="match status" value="1"/>
</dbReference>
<protein>
    <recommendedName>
        <fullName evidence="6">Ras GTPase-activating-like protein rng2</fullName>
    </recommendedName>
</protein>
<gene>
    <name evidence="4" type="ORF">L211DRAFT_788024</name>
</gene>
<dbReference type="Gene3D" id="1.10.418.10">
    <property type="entry name" value="Calponin-like domain"/>
    <property type="match status" value="1"/>
</dbReference>